<evidence type="ECO:0000313" key="2">
    <source>
        <dbReference type="Proteomes" id="UP001602119"/>
    </source>
</evidence>
<evidence type="ECO:0000313" key="1">
    <source>
        <dbReference type="EMBL" id="MFF4778993.1"/>
    </source>
</evidence>
<reference evidence="1 2" key="1">
    <citation type="submission" date="2024-10" db="EMBL/GenBank/DDBJ databases">
        <title>The Natural Products Discovery Center: Release of the First 8490 Sequenced Strains for Exploring Actinobacteria Biosynthetic Diversity.</title>
        <authorList>
            <person name="Kalkreuter E."/>
            <person name="Kautsar S.A."/>
            <person name="Yang D."/>
            <person name="Bader C.D."/>
            <person name="Teijaro C.N."/>
            <person name="Fluegel L."/>
            <person name="Davis C.M."/>
            <person name="Simpson J.R."/>
            <person name="Lauterbach L."/>
            <person name="Steele A.D."/>
            <person name="Gui C."/>
            <person name="Meng S."/>
            <person name="Li G."/>
            <person name="Viehrig K."/>
            <person name="Ye F."/>
            <person name="Su P."/>
            <person name="Kiefer A.F."/>
            <person name="Nichols A."/>
            <person name="Cepeda A.J."/>
            <person name="Yan W."/>
            <person name="Fan B."/>
            <person name="Jiang Y."/>
            <person name="Adhikari A."/>
            <person name="Zheng C.-J."/>
            <person name="Schuster L."/>
            <person name="Cowan T.M."/>
            <person name="Smanski M.J."/>
            <person name="Chevrette M.G."/>
            <person name="De Carvalho L.P.S."/>
            <person name="Shen B."/>
        </authorList>
    </citation>
    <scope>NUCLEOTIDE SEQUENCE [LARGE SCALE GENOMIC DNA]</scope>
    <source>
        <strain evidence="1 2">NPDC001281</strain>
    </source>
</reference>
<accession>A0ABW6VJ65</accession>
<dbReference type="EMBL" id="JBIAXI010000040">
    <property type="protein sequence ID" value="MFF4778993.1"/>
    <property type="molecule type" value="Genomic_DNA"/>
</dbReference>
<proteinExistence type="predicted"/>
<name>A0ABW6VJ65_MICFU</name>
<keyword evidence="2" id="KW-1185">Reference proteome</keyword>
<sequence>MIEVETFRLLAWTWDISSAKTYAEGRAPNARLHPRSWTGLLALIGIDETHAETVDLAVPLIAVPASVDGGMLVIDGWHRIHKALVTGVEQLPVILLSREEEYACRIHGGEKGYGWR</sequence>
<dbReference type="SUPFAM" id="SSF110849">
    <property type="entry name" value="ParB/Sulfiredoxin"/>
    <property type="match status" value="1"/>
</dbReference>
<gene>
    <name evidence="1" type="ORF">ACFY05_39835</name>
</gene>
<dbReference type="Proteomes" id="UP001602119">
    <property type="component" value="Unassembled WGS sequence"/>
</dbReference>
<organism evidence="1 2">
    <name type="scientific">Microtetraspora fusca</name>
    <dbReference type="NCBI Taxonomy" id="1997"/>
    <lineage>
        <taxon>Bacteria</taxon>
        <taxon>Bacillati</taxon>
        <taxon>Actinomycetota</taxon>
        <taxon>Actinomycetes</taxon>
        <taxon>Streptosporangiales</taxon>
        <taxon>Streptosporangiaceae</taxon>
        <taxon>Microtetraspora</taxon>
    </lineage>
</organism>
<evidence type="ECO:0008006" key="3">
    <source>
        <dbReference type="Google" id="ProtNLM"/>
    </source>
</evidence>
<dbReference type="RefSeq" id="WP_387347633.1">
    <property type="nucleotide sequence ID" value="NZ_JBIAXI010000040.1"/>
</dbReference>
<dbReference type="InterPro" id="IPR036086">
    <property type="entry name" value="ParB/Sulfiredoxin_sf"/>
</dbReference>
<protein>
    <recommendedName>
        <fullName evidence="3">ParB/Sulfiredoxin domain-containing protein</fullName>
    </recommendedName>
</protein>
<comment type="caution">
    <text evidence="1">The sequence shown here is derived from an EMBL/GenBank/DDBJ whole genome shotgun (WGS) entry which is preliminary data.</text>
</comment>